<evidence type="ECO:0000313" key="2">
    <source>
        <dbReference type="EMBL" id="KAJ1103425.1"/>
    </source>
</evidence>
<feature type="non-terminal residue" evidence="2">
    <location>
        <position position="1"/>
    </location>
</feature>
<organism evidence="2 3">
    <name type="scientific">Pleurodeles waltl</name>
    <name type="common">Iberian ribbed newt</name>
    <dbReference type="NCBI Taxonomy" id="8319"/>
    <lineage>
        <taxon>Eukaryota</taxon>
        <taxon>Metazoa</taxon>
        <taxon>Chordata</taxon>
        <taxon>Craniata</taxon>
        <taxon>Vertebrata</taxon>
        <taxon>Euteleostomi</taxon>
        <taxon>Amphibia</taxon>
        <taxon>Batrachia</taxon>
        <taxon>Caudata</taxon>
        <taxon>Salamandroidea</taxon>
        <taxon>Salamandridae</taxon>
        <taxon>Pleurodelinae</taxon>
        <taxon>Pleurodeles</taxon>
    </lineage>
</organism>
<gene>
    <name evidence="2" type="ORF">NDU88_000848</name>
</gene>
<dbReference type="AlphaFoldDB" id="A0AAV7MI16"/>
<accession>A0AAV7MI16</accession>
<evidence type="ECO:0000256" key="1">
    <source>
        <dbReference type="SAM" id="MobiDB-lite"/>
    </source>
</evidence>
<feature type="region of interest" description="Disordered" evidence="1">
    <location>
        <begin position="26"/>
        <end position="58"/>
    </location>
</feature>
<dbReference type="EMBL" id="JANPWB010000013">
    <property type="protein sequence ID" value="KAJ1103425.1"/>
    <property type="molecule type" value="Genomic_DNA"/>
</dbReference>
<feature type="non-terminal residue" evidence="2">
    <location>
        <position position="58"/>
    </location>
</feature>
<feature type="compositionally biased region" description="Polar residues" evidence="1">
    <location>
        <begin position="26"/>
        <end position="42"/>
    </location>
</feature>
<protein>
    <submittedName>
        <fullName evidence="2">Uncharacterized protein</fullName>
    </submittedName>
</protein>
<proteinExistence type="predicted"/>
<comment type="caution">
    <text evidence="2">The sequence shown here is derived from an EMBL/GenBank/DDBJ whole genome shotgun (WGS) entry which is preliminary data.</text>
</comment>
<keyword evidence="3" id="KW-1185">Reference proteome</keyword>
<sequence length="58" mass="6505">GVGRCLKMTMAEKPSKNYLKTQEKLCSTGTVTRQSRAPTWSGSRERGKTETPFTSPWI</sequence>
<evidence type="ECO:0000313" key="3">
    <source>
        <dbReference type="Proteomes" id="UP001066276"/>
    </source>
</evidence>
<reference evidence="2" key="1">
    <citation type="journal article" date="2022" name="bioRxiv">
        <title>Sequencing and chromosome-scale assembly of the giantPleurodeles waltlgenome.</title>
        <authorList>
            <person name="Brown T."/>
            <person name="Elewa A."/>
            <person name="Iarovenko S."/>
            <person name="Subramanian E."/>
            <person name="Araus A.J."/>
            <person name="Petzold A."/>
            <person name="Susuki M."/>
            <person name="Suzuki K.-i.T."/>
            <person name="Hayashi T."/>
            <person name="Toyoda A."/>
            <person name="Oliveira C."/>
            <person name="Osipova E."/>
            <person name="Leigh N.D."/>
            <person name="Simon A."/>
            <person name="Yun M.H."/>
        </authorList>
    </citation>
    <scope>NUCLEOTIDE SEQUENCE</scope>
    <source>
        <strain evidence="2">20211129_DDA</strain>
        <tissue evidence="2">Liver</tissue>
    </source>
</reference>
<dbReference type="Proteomes" id="UP001066276">
    <property type="component" value="Chromosome 9"/>
</dbReference>
<name>A0AAV7MI16_PLEWA</name>